<name>A0A218WQJ1_PUNGR</name>
<evidence type="ECO:0000313" key="2">
    <source>
        <dbReference type="EMBL" id="OWM74630.1"/>
    </source>
</evidence>
<reference evidence="3" key="1">
    <citation type="journal article" date="2017" name="Plant J.">
        <title>The pomegranate (Punica granatum L.) genome and the genomics of punicalagin biosynthesis.</title>
        <authorList>
            <person name="Qin G."/>
            <person name="Xu C."/>
            <person name="Ming R."/>
            <person name="Tang H."/>
            <person name="Guyot R."/>
            <person name="Kramer E.M."/>
            <person name="Hu Y."/>
            <person name="Yi X."/>
            <person name="Qi Y."/>
            <person name="Xu X."/>
            <person name="Gao Z."/>
            <person name="Pan H."/>
            <person name="Jian J."/>
            <person name="Tian Y."/>
            <person name="Yue Z."/>
            <person name="Xu Y."/>
        </authorList>
    </citation>
    <scope>NUCLEOTIDE SEQUENCE [LARGE SCALE GENOMIC DNA]</scope>
    <source>
        <strain evidence="3">cv. Dabenzi</strain>
    </source>
</reference>
<evidence type="ECO:0000256" key="1">
    <source>
        <dbReference type="SAM" id="MobiDB-lite"/>
    </source>
</evidence>
<dbReference type="EMBL" id="MTKT01003711">
    <property type="protein sequence ID" value="OWM74630.1"/>
    <property type="molecule type" value="Genomic_DNA"/>
</dbReference>
<sequence length="97" mass="10607">MQIKPPTRLKSMADPGVNSVMIARNLKLSVIRIFGIVRDEEFPFSLSFERVAQHGPAIFSHGKQQFGTRRASKVGGDEFGIGDDGAPQRGNPPKSVE</sequence>
<dbReference type="Proteomes" id="UP000197138">
    <property type="component" value="Unassembled WGS sequence"/>
</dbReference>
<accession>A0A218WQJ1</accession>
<comment type="caution">
    <text evidence="2">The sequence shown here is derived from an EMBL/GenBank/DDBJ whole genome shotgun (WGS) entry which is preliminary data.</text>
</comment>
<organism evidence="2 3">
    <name type="scientific">Punica granatum</name>
    <name type="common">Pomegranate</name>
    <dbReference type="NCBI Taxonomy" id="22663"/>
    <lineage>
        <taxon>Eukaryota</taxon>
        <taxon>Viridiplantae</taxon>
        <taxon>Streptophyta</taxon>
        <taxon>Embryophyta</taxon>
        <taxon>Tracheophyta</taxon>
        <taxon>Spermatophyta</taxon>
        <taxon>Magnoliopsida</taxon>
        <taxon>eudicotyledons</taxon>
        <taxon>Gunneridae</taxon>
        <taxon>Pentapetalae</taxon>
        <taxon>rosids</taxon>
        <taxon>malvids</taxon>
        <taxon>Myrtales</taxon>
        <taxon>Lythraceae</taxon>
        <taxon>Punica</taxon>
    </lineage>
</organism>
<dbReference type="AlphaFoldDB" id="A0A218WQJ1"/>
<evidence type="ECO:0000313" key="3">
    <source>
        <dbReference type="Proteomes" id="UP000197138"/>
    </source>
</evidence>
<gene>
    <name evidence="2" type="ORF">CDL15_Pgr005210</name>
</gene>
<proteinExistence type="predicted"/>
<feature type="region of interest" description="Disordered" evidence="1">
    <location>
        <begin position="63"/>
        <end position="97"/>
    </location>
</feature>
<protein>
    <submittedName>
        <fullName evidence="2">Uncharacterized protein</fullName>
    </submittedName>
</protein>